<dbReference type="PROSITE" id="PS50111">
    <property type="entry name" value="CHEMOTAXIS_TRANSDUC_2"/>
    <property type="match status" value="1"/>
</dbReference>
<dbReference type="PANTHER" id="PTHR32089">
    <property type="entry name" value="METHYL-ACCEPTING CHEMOTAXIS PROTEIN MCPB"/>
    <property type="match status" value="1"/>
</dbReference>
<feature type="transmembrane region" description="Helical" evidence="6">
    <location>
        <begin position="12"/>
        <end position="33"/>
    </location>
</feature>
<comment type="similarity">
    <text evidence="4">Belongs to the methyl-accepting chemotaxis (MCP) protein family.</text>
</comment>
<feature type="domain" description="HAMP" evidence="8">
    <location>
        <begin position="221"/>
        <end position="273"/>
    </location>
</feature>
<dbReference type="SMART" id="SM00304">
    <property type="entry name" value="HAMP"/>
    <property type="match status" value="1"/>
</dbReference>
<proteinExistence type="inferred from homology"/>
<dbReference type="Proteomes" id="UP001596548">
    <property type="component" value="Unassembled WGS sequence"/>
</dbReference>
<keyword evidence="2 6" id="KW-1133">Transmembrane helix</keyword>
<evidence type="ECO:0000259" key="7">
    <source>
        <dbReference type="PROSITE" id="PS50111"/>
    </source>
</evidence>
<feature type="domain" description="Methyl-accepting transducer" evidence="7">
    <location>
        <begin position="285"/>
        <end position="507"/>
    </location>
</feature>
<evidence type="ECO:0000256" key="5">
    <source>
        <dbReference type="PROSITE-ProRule" id="PRU00284"/>
    </source>
</evidence>
<gene>
    <name evidence="9" type="ORF">ACFQS1_33315</name>
</gene>
<evidence type="ECO:0000256" key="1">
    <source>
        <dbReference type="ARBA" id="ARBA00022692"/>
    </source>
</evidence>
<dbReference type="InterPro" id="IPR004090">
    <property type="entry name" value="Chemotax_Me-accpt_rcpt"/>
</dbReference>
<dbReference type="Pfam" id="PF00015">
    <property type="entry name" value="MCPsignal"/>
    <property type="match status" value="1"/>
</dbReference>
<keyword evidence="1 6" id="KW-0812">Transmembrane</keyword>
<evidence type="ECO:0000259" key="8">
    <source>
        <dbReference type="PROSITE" id="PS50885"/>
    </source>
</evidence>
<accession>A0ABW2I1X4</accession>
<keyword evidence="10" id="KW-1185">Reference proteome</keyword>
<keyword evidence="6" id="KW-0472">Membrane</keyword>
<name>A0ABW2I1X4_9ACTN</name>
<evidence type="ECO:0000256" key="3">
    <source>
        <dbReference type="ARBA" id="ARBA00023224"/>
    </source>
</evidence>
<dbReference type="PRINTS" id="PR00260">
    <property type="entry name" value="CHEMTRNSDUCR"/>
</dbReference>
<sequence length="539" mass="54963">MRLFGNIKIGARLAGAFTGVCLCLIVAVGVGLWGQQRAKSASAEMAAAAQLQHDALTAKFRTADFNGWQSGYAFDIQRGVQGADSDTAGQRKNFLASTAAFKQDIALLEGRPLTAAENDAVAAASAAFDDFMAIDEQVIAAFRTGTAAGAAKAGDLVSGIALEDMQKIFTAIDQLVELTGAQAAAARADAASTADTSRTLMLVAGALSLCLAAILAVVVTRSITLPLGKTVATLRAVAAKNLTVQAPAEGRDELGAMGRAVNSTLEVLLTAFGRINEHSRTLAGASHELTVGAARISAAAHDASGQSDRVASAAEEVSRSVQTVASGTEEMNAAIREISGSAAMAAGVAASGVDSARAAGETIGQLSRSSVEIGEVVKLITSIAEQTNLLALNATIEAARAGEAGKGFAVVASEVKDLAQETAKATEDIGARVQAIQQDTTAAISAIDRITEIIAQVNEHSTTIAAAVEQQTATTAEMGRNIVEAATGSEEIAEGVSGVATAAQVTAAGVVEAQETAENLEIMSRELKEIVDQFEVSHA</sequence>
<dbReference type="RefSeq" id="WP_378975986.1">
    <property type="nucleotide sequence ID" value="NZ_JBHTBJ010000039.1"/>
</dbReference>
<dbReference type="PROSITE" id="PS50885">
    <property type="entry name" value="HAMP"/>
    <property type="match status" value="1"/>
</dbReference>
<dbReference type="Pfam" id="PF00672">
    <property type="entry name" value="HAMP"/>
    <property type="match status" value="1"/>
</dbReference>
<dbReference type="CDD" id="cd06225">
    <property type="entry name" value="HAMP"/>
    <property type="match status" value="1"/>
</dbReference>
<evidence type="ECO:0000256" key="2">
    <source>
        <dbReference type="ARBA" id="ARBA00022989"/>
    </source>
</evidence>
<evidence type="ECO:0000313" key="9">
    <source>
        <dbReference type="EMBL" id="MFC7278870.1"/>
    </source>
</evidence>
<protein>
    <submittedName>
        <fullName evidence="9">Methyl-accepting chemotaxis protein</fullName>
    </submittedName>
</protein>
<dbReference type="SUPFAM" id="SSF58104">
    <property type="entry name" value="Methyl-accepting chemotaxis protein (MCP) signaling domain"/>
    <property type="match status" value="1"/>
</dbReference>
<keyword evidence="3 5" id="KW-0807">Transducer</keyword>
<comment type="caution">
    <text evidence="9">The sequence shown here is derived from an EMBL/GenBank/DDBJ whole genome shotgun (WGS) entry which is preliminary data.</text>
</comment>
<reference evidence="10" key="1">
    <citation type="journal article" date="2019" name="Int. J. Syst. Evol. Microbiol.">
        <title>The Global Catalogue of Microorganisms (GCM) 10K type strain sequencing project: providing services to taxonomists for standard genome sequencing and annotation.</title>
        <authorList>
            <consortium name="The Broad Institute Genomics Platform"/>
            <consortium name="The Broad Institute Genome Sequencing Center for Infectious Disease"/>
            <person name="Wu L."/>
            <person name="Ma J."/>
        </authorList>
    </citation>
    <scope>NUCLEOTIDE SEQUENCE [LARGE SCALE GENOMIC DNA]</scope>
    <source>
        <strain evidence="10">XZYJT-10</strain>
    </source>
</reference>
<evidence type="ECO:0000256" key="6">
    <source>
        <dbReference type="SAM" id="Phobius"/>
    </source>
</evidence>
<dbReference type="Gene3D" id="1.10.287.950">
    <property type="entry name" value="Methyl-accepting chemotaxis protein"/>
    <property type="match status" value="1"/>
</dbReference>
<organism evidence="9 10">
    <name type="scientific">Paractinoplanes rhizophilus</name>
    <dbReference type="NCBI Taxonomy" id="1416877"/>
    <lineage>
        <taxon>Bacteria</taxon>
        <taxon>Bacillati</taxon>
        <taxon>Actinomycetota</taxon>
        <taxon>Actinomycetes</taxon>
        <taxon>Micromonosporales</taxon>
        <taxon>Micromonosporaceae</taxon>
        <taxon>Paractinoplanes</taxon>
    </lineage>
</organism>
<dbReference type="InterPro" id="IPR003660">
    <property type="entry name" value="HAMP_dom"/>
</dbReference>
<dbReference type="PANTHER" id="PTHR32089:SF112">
    <property type="entry name" value="LYSOZYME-LIKE PROTEIN-RELATED"/>
    <property type="match status" value="1"/>
</dbReference>
<dbReference type="EMBL" id="JBHTBJ010000039">
    <property type="protein sequence ID" value="MFC7278870.1"/>
    <property type="molecule type" value="Genomic_DNA"/>
</dbReference>
<dbReference type="InterPro" id="IPR004089">
    <property type="entry name" value="MCPsignal_dom"/>
</dbReference>
<evidence type="ECO:0000256" key="4">
    <source>
        <dbReference type="ARBA" id="ARBA00029447"/>
    </source>
</evidence>
<dbReference type="SMART" id="SM00283">
    <property type="entry name" value="MA"/>
    <property type="match status" value="1"/>
</dbReference>
<evidence type="ECO:0000313" key="10">
    <source>
        <dbReference type="Proteomes" id="UP001596548"/>
    </source>
</evidence>